<dbReference type="AlphaFoldDB" id="A0AAU1U0E0"/>
<reference evidence="2" key="1">
    <citation type="submission" date="2022-10" db="EMBL/GenBank/DDBJ databases">
        <title>The complete genomes of actinobacterial strains from the NBC collection.</title>
        <authorList>
            <person name="Joergensen T.S."/>
            <person name="Alvarez Arevalo M."/>
            <person name="Sterndorff E.B."/>
            <person name="Faurdal D."/>
            <person name="Vuksanovic O."/>
            <person name="Mourched A.-S."/>
            <person name="Charusanti P."/>
            <person name="Shaw S."/>
            <person name="Blin K."/>
            <person name="Weber T."/>
        </authorList>
    </citation>
    <scope>NUCLEOTIDE SEQUENCE</scope>
    <source>
        <strain evidence="2">NBC_00119</strain>
    </source>
</reference>
<organism evidence="2">
    <name type="scientific">Streptomyces sp. NBC_00119</name>
    <dbReference type="NCBI Taxonomy" id="2975659"/>
    <lineage>
        <taxon>Bacteria</taxon>
        <taxon>Bacillati</taxon>
        <taxon>Actinomycetota</taxon>
        <taxon>Actinomycetes</taxon>
        <taxon>Kitasatosporales</taxon>
        <taxon>Streptomycetaceae</taxon>
        <taxon>Streptomyces</taxon>
    </lineage>
</organism>
<accession>A0AAU1U0E0</accession>
<dbReference type="EMBL" id="CP108195">
    <property type="protein sequence ID" value="WTS10062.1"/>
    <property type="molecule type" value="Genomic_DNA"/>
</dbReference>
<feature type="region of interest" description="Disordered" evidence="1">
    <location>
        <begin position="1"/>
        <end position="31"/>
    </location>
</feature>
<evidence type="ECO:0000256" key="1">
    <source>
        <dbReference type="SAM" id="MobiDB-lite"/>
    </source>
</evidence>
<proteinExistence type="predicted"/>
<protein>
    <submittedName>
        <fullName evidence="2">Uncharacterized protein</fullName>
    </submittedName>
</protein>
<sequence length="67" mass="7171">MSKPQESDTSRSDGEELERSAKARNIVAPTPSAVEIDRRRIPVVCGGAHSGGSLSINALDLARIRQL</sequence>
<feature type="compositionally biased region" description="Basic and acidic residues" evidence="1">
    <location>
        <begin position="1"/>
        <end position="21"/>
    </location>
</feature>
<gene>
    <name evidence="2" type="ORF">OHU69_02510</name>
</gene>
<evidence type="ECO:0000313" key="2">
    <source>
        <dbReference type="EMBL" id="WTS10062.1"/>
    </source>
</evidence>
<name>A0AAU1U0E0_9ACTN</name>